<gene>
    <name evidence="2" type="ORF">PF66_01693</name>
</gene>
<dbReference type="GO" id="GO:0008233">
    <property type="term" value="F:peptidase activity"/>
    <property type="evidence" value="ECO:0007669"/>
    <property type="project" value="UniProtKB-KW"/>
</dbReference>
<keyword evidence="2" id="KW-0378">Hydrolase</keyword>
<dbReference type="GO" id="GO:0006508">
    <property type="term" value="P:proteolysis"/>
    <property type="evidence" value="ECO:0007669"/>
    <property type="project" value="UniProtKB-KW"/>
</dbReference>
<dbReference type="STRING" id="50340.PF66_01693"/>
<organism evidence="2 3">
    <name type="scientific">Pseudomonas asplenii</name>
    <dbReference type="NCBI Taxonomy" id="53407"/>
    <lineage>
        <taxon>Bacteria</taxon>
        <taxon>Pseudomonadati</taxon>
        <taxon>Pseudomonadota</taxon>
        <taxon>Gammaproteobacteria</taxon>
        <taxon>Pseudomonadales</taxon>
        <taxon>Pseudomonadaceae</taxon>
        <taxon>Pseudomonas</taxon>
    </lineage>
</organism>
<comment type="caution">
    <text evidence="2">The sequence shown here is derived from an EMBL/GenBank/DDBJ whole genome shotgun (WGS) entry which is preliminary data.</text>
</comment>
<dbReference type="EMBL" id="JSYZ01000004">
    <property type="protein sequence ID" value="KPA92109.1"/>
    <property type="molecule type" value="Genomic_DNA"/>
</dbReference>
<dbReference type="PATRIC" id="fig|50340.43.peg.4852"/>
<dbReference type="Pfam" id="PF01841">
    <property type="entry name" value="Transglut_core"/>
    <property type="match status" value="1"/>
</dbReference>
<accession>A0A0M9GII4</accession>
<dbReference type="InterPro" id="IPR002931">
    <property type="entry name" value="Transglutaminase-like"/>
</dbReference>
<keyword evidence="3" id="KW-1185">Reference proteome</keyword>
<name>A0A0M9GII4_9PSED</name>
<sequence>MMTLAQQAQGEARRVLVELAKVKDGHRRFCVDEQGAALYGIAPQLLAELKALGLASCQGKDGECFDPDDLYNLSLYLRLPSLHKLAMRSWSSAFRDSERDRCIELSYALDAVPEHAITILLPSGELRVCDTPDQMQVHQEQLILPGHQRLLPSPFIELIEHTCADMRFFMLHDALRWDLAFMVEHRVAECGGFSKLLVQQALMRGMPARQVFGLLLSAPYATGHYWAELLVEDQWVAVDPLMIRLLCSQAGLDETRWPLHRSPATALLRLSCVDAYDQDGAPCLSCFEGQQFRQLPVVTAGDRQHPVSFKVAVQPPISKL</sequence>
<dbReference type="AlphaFoldDB" id="A0A0M9GII4"/>
<dbReference type="InterPro" id="IPR038765">
    <property type="entry name" value="Papain-like_cys_pep_sf"/>
</dbReference>
<protein>
    <submittedName>
        <fullName evidence="2">Transglutaminase-like enzyme, putative cysteine protease</fullName>
    </submittedName>
</protein>
<evidence type="ECO:0000259" key="1">
    <source>
        <dbReference type="SMART" id="SM00460"/>
    </source>
</evidence>
<dbReference type="SUPFAM" id="SSF54001">
    <property type="entry name" value="Cysteine proteinases"/>
    <property type="match status" value="1"/>
</dbReference>
<evidence type="ECO:0000313" key="2">
    <source>
        <dbReference type="EMBL" id="KPA92109.1"/>
    </source>
</evidence>
<feature type="domain" description="Transglutaminase-like" evidence="1">
    <location>
        <begin position="182"/>
        <end position="242"/>
    </location>
</feature>
<proteinExistence type="predicted"/>
<keyword evidence="2" id="KW-0645">Protease</keyword>
<dbReference type="SMART" id="SM00460">
    <property type="entry name" value="TGc"/>
    <property type="match status" value="1"/>
</dbReference>
<evidence type="ECO:0000313" key="3">
    <source>
        <dbReference type="Proteomes" id="UP000037931"/>
    </source>
</evidence>
<reference evidence="2 3" key="1">
    <citation type="journal article" date="2015" name="PLoS ONE">
        <title>Rice-Infecting Pseudomonas Genomes Are Highly Accessorized and Harbor Multiple Putative Virulence Mechanisms to Cause Sheath Brown Rot.</title>
        <authorList>
            <person name="Quibod I.L."/>
            <person name="Grande G."/>
            <person name="Oreiro E.G."/>
            <person name="Borja F.N."/>
            <person name="Dossa G.S."/>
            <person name="Mauleon R."/>
            <person name="Cruz C.V."/>
            <person name="Oliva R."/>
        </authorList>
    </citation>
    <scope>NUCLEOTIDE SEQUENCE [LARGE SCALE GENOMIC DNA]</scope>
    <source>
        <strain evidence="2 3">IRRI 6609</strain>
    </source>
</reference>
<dbReference type="Gene3D" id="3.10.620.30">
    <property type="match status" value="1"/>
</dbReference>
<dbReference type="Proteomes" id="UP000037931">
    <property type="component" value="Unassembled WGS sequence"/>
</dbReference>